<dbReference type="Pfam" id="PF00244">
    <property type="entry name" value="14-3-3"/>
    <property type="match status" value="1"/>
</dbReference>
<reference evidence="3 4" key="1">
    <citation type="submission" date="2019-07" db="EMBL/GenBank/DDBJ databases">
        <title>De Novo Assembly of kiwifruit Actinidia rufa.</title>
        <authorList>
            <person name="Sugita-Konishi S."/>
            <person name="Sato K."/>
            <person name="Mori E."/>
            <person name="Abe Y."/>
            <person name="Kisaki G."/>
            <person name="Hamano K."/>
            <person name="Suezawa K."/>
            <person name="Otani M."/>
            <person name="Fukuda T."/>
            <person name="Manabe T."/>
            <person name="Gomi K."/>
            <person name="Tabuchi M."/>
            <person name="Akimitsu K."/>
            <person name="Kataoka I."/>
        </authorList>
    </citation>
    <scope>NUCLEOTIDE SEQUENCE [LARGE SCALE GENOMIC DNA]</scope>
    <source>
        <strain evidence="4">cv. Fuchu</strain>
    </source>
</reference>
<comment type="caution">
    <text evidence="3">The sequence shown here is derived from an EMBL/GenBank/DDBJ whole genome shotgun (WGS) entry which is preliminary data.</text>
</comment>
<evidence type="ECO:0000256" key="1">
    <source>
        <dbReference type="ARBA" id="ARBA00006141"/>
    </source>
</evidence>
<dbReference type="InterPro" id="IPR036815">
    <property type="entry name" value="14-3-3_dom_sf"/>
</dbReference>
<dbReference type="PRINTS" id="PR00305">
    <property type="entry name" value="1433ZETA"/>
</dbReference>
<protein>
    <submittedName>
        <fullName evidence="3">G-box regulating factor 6</fullName>
    </submittedName>
</protein>
<name>A0A7J0FS63_9ERIC</name>
<sequence>MMMRYECMFMAKLAEQAHRYKDMAELMDELVLSSAAAFNELTQEERNLLAAAYKHLIDPLRQALLTIEHKDPVHIVTINKYKTKVESELSQVCARMLSLLDLHLIPSASTNKSKVFYLKTKGDYHRYLAEFKVGLEREIAAEDAMLTYKTAEKIACAHLSPTNHVREALEDAVEKRDALGHKFCVA</sequence>
<proteinExistence type="inferred from homology"/>
<dbReference type="OrthoDB" id="10260625at2759"/>
<keyword evidence="4" id="KW-1185">Reference proteome</keyword>
<evidence type="ECO:0000313" key="4">
    <source>
        <dbReference type="Proteomes" id="UP000585474"/>
    </source>
</evidence>
<feature type="domain" description="14-3-3" evidence="2">
    <location>
        <begin position="4"/>
        <end position="183"/>
    </location>
</feature>
<dbReference type="SMART" id="SM00101">
    <property type="entry name" value="14_3_3"/>
    <property type="match status" value="1"/>
</dbReference>
<dbReference type="EMBL" id="BJWL01000014">
    <property type="protein sequence ID" value="GFZ00778.1"/>
    <property type="molecule type" value="Genomic_DNA"/>
</dbReference>
<dbReference type="InterPro" id="IPR000308">
    <property type="entry name" value="14-3-3"/>
</dbReference>
<comment type="similarity">
    <text evidence="1">Belongs to the 14-3-3 family.</text>
</comment>
<dbReference type="InterPro" id="IPR023410">
    <property type="entry name" value="14-3-3_domain"/>
</dbReference>
<accession>A0A7J0FS63</accession>
<dbReference type="PANTHER" id="PTHR18860">
    <property type="entry name" value="14-3-3 PROTEIN"/>
    <property type="match status" value="1"/>
</dbReference>
<evidence type="ECO:0000259" key="2">
    <source>
        <dbReference type="SMART" id="SM00101"/>
    </source>
</evidence>
<dbReference type="SUPFAM" id="SSF48445">
    <property type="entry name" value="14-3-3 protein"/>
    <property type="match status" value="1"/>
</dbReference>
<evidence type="ECO:0000313" key="3">
    <source>
        <dbReference type="EMBL" id="GFZ00778.1"/>
    </source>
</evidence>
<dbReference type="AlphaFoldDB" id="A0A7J0FS63"/>
<gene>
    <name evidence="3" type="ORF">Acr_14g0004130</name>
</gene>
<dbReference type="Proteomes" id="UP000585474">
    <property type="component" value="Unassembled WGS sequence"/>
</dbReference>
<dbReference type="Gene3D" id="1.20.190.20">
    <property type="entry name" value="14-3-3 domain"/>
    <property type="match status" value="1"/>
</dbReference>
<organism evidence="3 4">
    <name type="scientific">Actinidia rufa</name>
    <dbReference type="NCBI Taxonomy" id="165716"/>
    <lineage>
        <taxon>Eukaryota</taxon>
        <taxon>Viridiplantae</taxon>
        <taxon>Streptophyta</taxon>
        <taxon>Embryophyta</taxon>
        <taxon>Tracheophyta</taxon>
        <taxon>Spermatophyta</taxon>
        <taxon>Magnoliopsida</taxon>
        <taxon>eudicotyledons</taxon>
        <taxon>Gunneridae</taxon>
        <taxon>Pentapetalae</taxon>
        <taxon>asterids</taxon>
        <taxon>Ericales</taxon>
        <taxon>Actinidiaceae</taxon>
        <taxon>Actinidia</taxon>
    </lineage>
</organism>